<evidence type="ECO:0000256" key="1">
    <source>
        <dbReference type="SAM" id="SignalP"/>
    </source>
</evidence>
<evidence type="ECO:0000313" key="3">
    <source>
        <dbReference type="Proteomes" id="UP000308267"/>
    </source>
</evidence>
<accession>A0A4S2LGW5</accession>
<reference evidence="2 3" key="1">
    <citation type="journal article" date="2019" name="BMC Genomics">
        <title>New insights from Opisthorchis felineus genome: update on genomics of the epidemiologically important liver flukes.</title>
        <authorList>
            <person name="Ershov N.I."/>
            <person name="Mordvinov V.A."/>
            <person name="Prokhortchouk E.B."/>
            <person name="Pakharukova M.Y."/>
            <person name="Gunbin K.V."/>
            <person name="Ustyantsev K."/>
            <person name="Genaev M.A."/>
            <person name="Blinov A.G."/>
            <person name="Mazur A."/>
            <person name="Boulygina E."/>
            <person name="Tsygankova S."/>
            <person name="Khrameeva E."/>
            <person name="Chekanov N."/>
            <person name="Fan G."/>
            <person name="Xiao A."/>
            <person name="Zhang H."/>
            <person name="Xu X."/>
            <person name="Yang H."/>
            <person name="Solovyev V."/>
            <person name="Lee S.M."/>
            <person name="Liu X."/>
            <person name="Afonnikov D.A."/>
            <person name="Skryabin K.G."/>
        </authorList>
    </citation>
    <scope>NUCLEOTIDE SEQUENCE [LARGE SCALE GENOMIC DNA]</scope>
    <source>
        <strain evidence="2">AK-0245</strain>
        <tissue evidence="2">Whole organism</tissue>
    </source>
</reference>
<name>A0A4S2LGW5_OPIFE</name>
<feature type="signal peptide" evidence="1">
    <location>
        <begin position="1"/>
        <end position="22"/>
    </location>
</feature>
<dbReference type="EMBL" id="SJOL01008796">
    <property type="protein sequence ID" value="TGZ59607.1"/>
    <property type="molecule type" value="Genomic_DNA"/>
</dbReference>
<keyword evidence="1" id="KW-0732">Signal</keyword>
<feature type="chain" id="PRO_5020647793" evidence="1">
    <location>
        <begin position="23"/>
        <end position="102"/>
    </location>
</feature>
<dbReference type="AlphaFoldDB" id="A0A4S2LGW5"/>
<dbReference type="Proteomes" id="UP000308267">
    <property type="component" value="Unassembled WGS sequence"/>
</dbReference>
<sequence length="102" mass="11691">MNPIHVMMMMMMVVGCLRILNSRSILITKDKFLSLINVNVTSGFKTKLSPTTTTDYPAIDFALVYLRKHIPPGRFGFSHITVKLQQWDATRWDEPISYTCPV</sequence>
<organism evidence="2 3">
    <name type="scientific">Opisthorchis felineus</name>
    <dbReference type="NCBI Taxonomy" id="147828"/>
    <lineage>
        <taxon>Eukaryota</taxon>
        <taxon>Metazoa</taxon>
        <taxon>Spiralia</taxon>
        <taxon>Lophotrochozoa</taxon>
        <taxon>Platyhelminthes</taxon>
        <taxon>Trematoda</taxon>
        <taxon>Digenea</taxon>
        <taxon>Opisthorchiida</taxon>
        <taxon>Opisthorchiata</taxon>
        <taxon>Opisthorchiidae</taxon>
        <taxon>Opisthorchis</taxon>
    </lineage>
</organism>
<gene>
    <name evidence="2" type="ORF">CRM22_008995</name>
</gene>
<protein>
    <submittedName>
        <fullName evidence="2">Uncharacterized protein</fullName>
    </submittedName>
</protein>
<proteinExistence type="predicted"/>
<comment type="caution">
    <text evidence="2">The sequence shown here is derived from an EMBL/GenBank/DDBJ whole genome shotgun (WGS) entry which is preliminary data.</text>
</comment>
<evidence type="ECO:0000313" key="2">
    <source>
        <dbReference type="EMBL" id="TGZ59607.1"/>
    </source>
</evidence>
<keyword evidence="3" id="KW-1185">Reference proteome</keyword>